<proteinExistence type="predicted"/>
<reference evidence="1 2" key="2">
    <citation type="journal article" date="2016" name="ISME J.">
        <title>Physiological and genomic characterization of two novel marine thaumarchaeal strains indicates niche differentiation.</title>
        <authorList>
            <person name="Bayer B."/>
            <person name="Vojvoda J."/>
            <person name="Offre P."/>
            <person name="Alves R.J."/>
            <person name="Elisabeth N.H."/>
            <person name="Garcia J.A."/>
            <person name="Volland J.M."/>
            <person name="Srivastava A."/>
            <person name="Schleper C."/>
            <person name="Herndl G.J."/>
        </authorList>
    </citation>
    <scope>NUCLEOTIDE SEQUENCE [LARGE SCALE GENOMIC DNA]</scope>
    <source>
        <strain evidence="1 2">NF5</strain>
    </source>
</reference>
<keyword evidence="2" id="KW-1185">Reference proteome</keyword>
<dbReference type="EMBL" id="CP011070">
    <property type="protein sequence ID" value="AJW71238.1"/>
    <property type="molecule type" value="Genomic_DNA"/>
</dbReference>
<sequence>MAITLFATLASSQGYSQSHESGLTWQLIYLSDKGCNVSEERKVKDMTEIVEKYFAIYKITNQKLDSECLFQGEFFDKTFSDVDLNIIVFDDRIGQDLFLKYGYNGMYAHFGSLRIDNHVIMATTPPQFSSAYDHTEFSWSISEKLSQFILSYHGYNSESIVRILDFKSDYDICVKRIVADEKCNSMVAEIHSDVTGDDHSVLAPIPEIFNQKSIKYLPEDLYSSHVVKEVLRKITNWWVNGIIDDQMYLDSIKEIVDVPIKNNKQINTIELEIPNGFSILSFSNKKMQKDFNESQVITAENKIHSVLEYVPFNTDSLSPDSESTEIPIWFKNRATLWEQEKIGDRIFFDGMTALIQNGAIRD</sequence>
<reference evidence="2" key="1">
    <citation type="submission" date="2015-03" db="EMBL/GenBank/DDBJ databases">
        <title>Characterization of two novel Thaumarchaeota isolated from the Northern Adriatic Sea.</title>
        <authorList>
            <person name="Bayer B."/>
            <person name="Vojvoda J."/>
            <person name="Offre P."/>
            <person name="Srivastava A."/>
            <person name="Elisabeth N."/>
            <person name="Garcia J.A.L."/>
            <person name="Schleper C."/>
            <person name="Herndl G.J."/>
        </authorList>
    </citation>
    <scope>NUCLEOTIDE SEQUENCE [LARGE SCALE GENOMIC DNA]</scope>
    <source>
        <strain evidence="2">NF5</strain>
    </source>
</reference>
<dbReference type="HOGENOM" id="CLU_745147_0_0_2"/>
<dbReference type="KEGG" id="nin:NADRNF5_1557"/>
<evidence type="ECO:0000313" key="1">
    <source>
        <dbReference type="EMBL" id="AJW71238.1"/>
    </source>
</evidence>
<organism evidence="1 2">
    <name type="scientific">Nitrosopumilus adriaticus</name>
    <dbReference type="NCBI Taxonomy" id="1580092"/>
    <lineage>
        <taxon>Archaea</taxon>
        <taxon>Nitrososphaerota</taxon>
        <taxon>Nitrososphaeria</taxon>
        <taxon>Nitrosopumilales</taxon>
        <taxon>Nitrosopumilaceae</taxon>
        <taxon>Nitrosopumilus</taxon>
    </lineage>
</organism>
<dbReference type="Proteomes" id="UP000032408">
    <property type="component" value="Chromosome"/>
</dbReference>
<accession>A0A0D5C3U6</accession>
<gene>
    <name evidence="1" type="ORF">NADRNF5_1557</name>
</gene>
<evidence type="ECO:0000313" key="2">
    <source>
        <dbReference type="Proteomes" id="UP000032408"/>
    </source>
</evidence>
<name>A0A0D5C3U6_9ARCH</name>
<dbReference type="AlphaFoldDB" id="A0A0D5C3U6"/>
<dbReference type="STRING" id="1580092.NADRNF5_1557"/>
<protein>
    <submittedName>
        <fullName evidence="1">Uncharacterized protein</fullName>
    </submittedName>
</protein>